<organism evidence="1">
    <name type="scientific">uncultured prokaryote</name>
    <dbReference type="NCBI Taxonomy" id="198431"/>
    <lineage>
        <taxon>unclassified sequences</taxon>
        <taxon>environmental samples</taxon>
    </lineage>
</organism>
<accession>A0A0H5QP74</accession>
<reference evidence="1" key="2">
    <citation type="submission" date="2015-07" db="EMBL/GenBank/DDBJ databases">
        <title>Plasmids, circular viruses and viroids from rat gut.</title>
        <authorList>
            <person name="Jorgensen T.J."/>
            <person name="Hansen M.A."/>
            <person name="Xu Z."/>
            <person name="Tabak M.A."/>
            <person name="Sorensen S.J."/>
            <person name="Hansen L.H."/>
        </authorList>
    </citation>
    <scope>NUCLEOTIDE SEQUENCE</scope>
    <source>
        <strain evidence="1">RGFK1644</strain>
    </source>
</reference>
<protein>
    <submittedName>
        <fullName evidence="1">Uncharacterized protein</fullName>
    </submittedName>
</protein>
<evidence type="ECO:0000313" key="1">
    <source>
        <dbReference type="EMBL" id="CRY97567.1"/>
    </source>
</evidence>
<proteinExistence type="predicted"/>
<reference evidence="1" key="1">
    <citation type="submission" date="2015-06" db="EMBL/GenBank/DDBJ databases">
        <authorList>
            <person name="Joergensen T."/>
        </authorList>
    </citation>
    <scope>NUCLEOTIDE SEQUENCE</scope>
    <source>
        <strain evidence="1">RGFK1644</strain>
    </source>
</reference>
<dbReference type="AlphaFoldDB" id="A0A0H5QP74"/>
<name>A0A0H5QP74_9ZZZZ</name>
<sequence length="217" mass="22266">MTGPLNYARLVIGGQIDAVQGWSVGLSLDVETPPTTDELVAWLPDAATAVEAWWGDSQGPKTINKPGCVLSQLAAYGYTAPGTPAVASAVLAVGPLAGINGPEQPSQCSLVASLKTPYPGRRNQGRIYIPFTAGGFITNGLVQAATAQTIAQTTAALIVALAATTINGTTTAAALIAGSGDSQFRYVSSVVVDTVPDTQRRRADKYVGVKHTAPSNS</sequence>
<dbReference type="EMBL" id="LN854151">
    <property type="protein sequence ID" value="CRY97567.1"/>
    <property type="molecule type" value="Genomic_DNA"/>
</dbReference>